<reference evidence="2 3" key="2">
    <citation type="submission" date="2020-03" db="EMBL/GenBank/DDBJ databases">
        <title>Investigating the evolutionary divergence of the Butyrivibrio group.</title>
        <authorList>
            <person name="Skvortsov T."/>
            <person name="Santos F.G."/>
            <person name="Ting K.S."/>
            <person name="Creevey C.J."/>
        </authorList>
    </citation>
    <scope>NUCLEOTIDE SEQUENCE [LARGE SCALE GENOMIC DNA]</scope>
    <source>
        <strain evidence="2 3">MZ8</strain>
    </source>
</reference>
<comment type="caution">
    <text evidence="2">The sequence shown here is derived from an EMBL/GenBank/DDBJ whole genome shotgun (WGS) entry which is preliminary data.</text>
</comment>
<gene>
    <name evidence="2" type="ORF">F0Q01_04100</name>
</gene>
<protein>
    <submittedName>
        <fullName evidence="2">Uncharacterized protein</fullName>
    </submittedName>
</protein>
<feature type="transmembrane region" description="Helical" evidence="1">
    <location>
        <begin position="81"/>
        <end position="105"/>
    </location>
</feature>
<proteinExistence type="predicted"/>
<sequence>MTFLLNLKNKLLINPIFNYAITVSIIFLLESINTHPMVYIGQNVFFLLNIARTCFAALICIRTKEYNDIKAINNRVNNASIIFGVLSFVSLTDCLVSAFSTIFSFYGFAEIYIWVVIIEHLLFFIGVLFLQMYRDKGVAFWVLVHSIQLIIYAVMNIVYIVEKYQSDKQNWFRYFIFTSAIVLIVHLFYSYDLGIIYLPEEELESNRKD</sequence>
<feature type="transmembrane region" description="Helical" evidence="1">
    <location>
        <begin position="44"/>
        <end position="61"/>
    </location>
</feature>
<keyword evidence="1" id="KW-0472">Membrane</keyword>
<dbReference type="AlphaFoldDB" id="A0A6M0LGL0"/>
<feature type="transmembrane region" description="Helical" evidence="1">
    <location>
        <begin position="12"/>
        <end position="32"/>
    </location>
</feature>
<name>A0A6M0LGL0_PSEXY</name>
<dbReference type="EMBL" id="VTVE01000001">
    <property type="protein sequence ID" value="NEX01063.1"/>
    <property type="molecule type" value="Genomic_DNA"/>
</dbReference>
<keyword evidence="1" id="KW-0812">Transmembrane</keyword>
<feature type="transmembrane region" description="Helical" evidence="1">
    <location>
        <begin position="171"/>
        <end position="189"/>
    </location>
</feature>
<evidence type="ECO:0000256" key="1">
    <source>
        <dbReference type="SAM" id="Phobius"/>
    </source>
</evidence>
<dbReference type="Proteomes" id="UP000473091">
    <property type="component" value="Unassembled WGS sequence"/>
</dbReference>
<dbReference type="RefSeq" id="WP_090486544.1">
    <property type="nucleotide sequence ID" value="NZ_VTVE01000001.1"/>
</dbReference>
<feature type="transmembrane region" description="Helical" evidence="1">
    <location>
        <begin position="137"/>
        <end position="159"/>
    </location>
</feature>
<keyword evidence="1" id="KW-1133">Transmembrane helix</keyword>
<evidence type="ECO:0000313" key="2">
    <source>
        <dbReference type="EMBL" id="NEX01063.1"/>
    </source>
</evidence>
<reference evidence="2 3" key="1">
    <citation type="submission" date="2019-09" db="EMBL/GenBank/DDBJ databases">
        <authorList>
            <person name="Pidcock S.E."/>
            <person name="Huws S.A."/>
        </authorList>
    </citation>
    <scope>NUCLEOTIDE SEQUENCE [LARGE SCALE GENOMIC DNA]</scope>
    <source>
        <strain evidence="2 3">MZ8</strain>
    </source>
</reference>
<accession>A0A6M0LGL0</accession>
<organism evidence="2 3">
    <name type="scientific">Pseudobutyrivibrio xylanivorans</name>
    <dbReference type="NCBI Taxonomy" id="185007"/>
    <lineage>
        <taxon>Bacteria</taxon>
        <taxon>Bacillati</taxon>
        <taxon>Bacillota</taxon>
        <taxon>Clostridia</taxon>
        <taxon>Lachnospirales</taxon>
        <taxon>Lachnospiraceae</taxon>
        <taxon>Pseudobutyrivibrio</taxon>
    </lineage>
</organism>
<feature type="transmembrane region" description="Helical" evidence="1">
    <location>
        <begin position="111"/>
        <end position="130"/>
    </location>
</feature>
<evidence type="ECO:0000313" key="3">
    <source>
        <dbReference type="Proteomes" id="UP000473091"/>
    </source>
</evidence>